<dbReference type="Proteomes" id="UP000231259">
    <property type="component" value="Unassembled WGS sequence"/>
</dbReference>
<dbReference type="Pfam" id="PF09992">
    <property type="entry name" value="NAGPA"/>
    <property type="match status" value="1"/>
</dbReference>
<comment type="caution">
    <text evidence="3">The sequence shown here is derived from an EMBL/GenBank/DDBJ whole genome shotgun (WGS) entry which is preliminary data.</text>
</comment>
<accession>A0A2G8REI7</accession>
<name>A0A2G8REI7_9RHOB</name>
<gene>
    <name evidence="3" type="ORF">P775_11810</name>
</gene>
<dbReference type="RefSeq" id="WP_180287415.1">
    <property type="nucleotide sequence ID" value="NZ_AWWI01000071.1"/>
</dbReference>
<evidence type="ECO:0000313" key="4">
    <source>
        <dbReference type="Proteomes" id="UP000231259"/>
    </source>
</evidence>
<keyword evidence="1" id="KW-0732">Signal</keyword>
<dbReference type="EMBL" id="AWWI01000071">
    <property type="protein sequence ID" value="PIL19987.1"/>
    <property type="molecule type" value="Genomic_DNA"/>
</dbReference>
<organism evidence="3 4">
    <name type="scientific">Puniceibacterium antarcticum</name>
    <dbReference type="NCBI Taxonomy" id="1206336"/>
    <lineage>
        <taxon>Bacteria</taxon>
        <taxon>Pseudomonadati</taxon>
        <taxon>Pseudomonadota</taxon>
        <taxon>Alphaproteobacteria</taxon>
        <taxon>Rhodobacterales</taxon>
        <taxon>Paracoccaceae</taxon>
        <taxon>Puniceibacterium</taxon>
    </lineage>
</organism>
<evidence type="ECO:0000256" key="1">
    <source>
        <dbReference type="SAM" id="SignalP"/>
    </source>
</evidence>
<reference evidence="3 4" key="1">
    <citation type="submission" date="2013-09" db="EMBL/GenBank/DDBJ databases">
        <title>Genome sequencing of Phaeobacter antarcticus sp. nov. SM1211.</title>
        <authorList>
            <person name="Zhang X.-Y."/>
            <person name="Liu C."/>
            <person name="Chen X.-L."/>
            <person name="Xie B.-B."/>
            <person name="Qin Q.-L."/>
            <person name="Rong J.-C."/>
            <person name="Zhang Y.-Z."/>
        </authorList>
    </citation>
    <scope>NUCLEOTIDE SEQUENCE [LARGE SCALE GENOMIC DNA]</scope>
    <source>
        <strain evidence="3 4">SM1211</strain>
    </source>
</reference>
<feature type="signal peptide" evidence="1">
    <location>
        <begin position="1"/>
        <end position="24"/>
    </location>
</feature>
<protein>
    <recommendedName>
        <fullName evidence="2">Phosphodiester glycosidase domain-containing protein</fullName>
    </recommendedName>
</protein>
<keyword evidence="4" id="KW-1185">Reference proteome</keyword>
<feature type="domain" description="Phosphodiester glycosidase" evidence="2">
    <location>
        <begin position="79"/>
        <end position="224"/>
    </location>
</feature>
<proteinExistence type="predicted"/>
<dbReference type="AlphaFoldDB" id="A0A2G8REI7"/>
<feature type="chain" id="PRO_5013668093" description="Phosphodiester glycosidase domain-containing protein" evidence="1">
    <location>
        <begin position="25"/>
        <end position="250"/>
    </location>
</feature>
<evidence type="ECO:0000259" key="2">
    <source>
        <dbReference type="Pfam" id="PF09992"/>
    </source>
</evidence>
<sequence>MTRWLSLLLGASLLALTGPQAASAVTCTAQSLDENSYTVCAVDMTQEDLRLFLNDASGVPYGQFQQVDASLRAQRKHLAFAMNGGMYHDDRAPVGHYVEDGSEQMRVITTPGPGNFGLLPNGILCIGKGRADVYETLRFVSEKPQCTYATQSGPMLVIDGALHPRFLPDSTSRYIRNGVGTSDDGKTAYFVISENAVTLYEFATFFRDGLTVPQALFLDGNISRLYAPELGRADIGRWMGPIIGVVESDE</sequence>
<dbReference type="InterPro" id="IPR018711">
    <property type="entry name" value="NAGPA"/>
</dbReference>
<evidence type="ECO:0000313" key="3">
    <source>
        <dbReference type="EMBL" id="PIL19987.1"/>
    </source>
</evidence>